<dbReference type="Pfam" id="PF01184">
    <property type="entry name" value="Gpr1_Fun34_YaaH"/>
    <property type="match status" value="1"/>
</dbReference>
<feature type="transmembrane region" description="Helical" evidence="6">
    <location>
        <begin position="157"/>
        <end position="178"/>
    </location>
</feature>
<evidence type="ECO:0000256" key="2">
    <source>
        <dbReference type="ARBA" id="ARBA00005587"/>
    </source>
</evidence>
<protein>
    <submittedName>
        <fullName evidence="7">Acetate uptake transporter</fullName>
    </submittedName>
</protein>
<keyword evidence="8" id="KW-1185">Reference proteome</keyword>
<accession>A0ABW9G5D9</accession>
<keyword evidence="4 6" id="KW-1133">Transmembrane helix</keyword>
<dbReference type="NCBIfam" id="NF038013">
    <property type="entry name" value="AceTr_1"/>
    <property type="match status" value="1"/>
</dbReference>
<comment type="similarity">
    <text evidence="2">Belongs to the acetate uptake transporter (AceTr) (TC 2.A.96) family.</text>
</comment>
<organism evidence="7 8">
    <name type="scientific">Celerinatantimonas yamalensis</name>
    <dbReference type="NCBI Taxonomy" id="559956"/>
    <lineage>
        <taxon>Bacteria</taxon>
        <taxon>Pseudomonadati</taxon>
        <taxon>Pseudomonadota</taxon>
        <taxon>Gammaproteobacteria</taxon>
        <taxon>Celerinatantimonadaceae</taxon>
        <taxon>Celerinatantimonas</taxon>
    </lineage>
</organism>
<dbReference type="PANTHER" id="PTHR31123">
    <property type="entry name" value="ACCUMULATION OF DYADS PROTEIN 2-RELATED"/>
    <property type="match status" value="1"/>
</dbReference>
<sequence>MEAMKLGNPAAVGLGGFAMTTFMLQCHNLGWVDIGPVLWLGIFYGGLAQFVAGYFEFKVGNNFGFSAFVSYGAFWIALALYLIFGTNAELVKAYPVLKLSSQGLGFFLVAWTIYTGIMFIASMKHNGALAFLFLTLFLGFFGLVIKELAGSQFIGTLAAWDLIICALTAWYLMAHAVLADSGISLPVGKPWLK</sequence>
<feature type="transmembrane region" description="Helical" evidence="6">
    <location>
        <begin position="63"/>
        <end position="84"/>
    </location>
</feature>
<comment type="caution">
    <text evidence="7">The sequence shown here is derived from an EMBL/GenBank/DDBJ whole genome shotgun (WGS) entry which is preliminary data.</text>
</comment>
<dbReference type="RefSeq" id="WP_408623080.1">
    <property type="nucleotide sequence ID" value="NZ_JBEQCT010000002.1"/>
</dbReference>
<evidence type="ECO:0000256" key="4">
    <source>
        <dbReference type="ARBA" id="ARBA00022989"/>
    </source>
</evidence>
<feature type="transmembrane region" description="Helical" evidence="6">
    <location>
        <begin position="37"/>
        <end position="57"/>
    </location>
</feature>
<keyword evidence="3 6" id="KW-0812">Transmembrane</keyword>
<evidence type="ECO:0000256" key="6">
    <source>
        <dbReference type="SAM" id="Phobius"/>
    </source>
</evidence>
<keyword evidence="5 6" id="KW-0472">Membrane</keyword>
<dbReference type="InterPro" id="IPR051633">
    <property type="entry name" value="AceTr"/>
</dbReference>
<dbReference type="PANTHER" id="PTHR31123:SF1">
    <property type="entry name" value="ACCUMULATION OF DYADS PROTEIN 2-RELATED"/>
    <property type="match status" value="1"/>
</dbReference>
<feature type="transmembrane region" description="Helical" evidence="6">
    <location>
        <begin position="127"/>
        <end position="145"/>
    </location>
</feature>
<proteinExistence type="inferred from homology"/>
<dbReference type="EMBL" id="JBEQCT010000002">
    <property type="protein sequence ID" value="MFM2484894.1"/>
    <property type="molecule type" value="Genomic_DNA"/>
</dbReference>
<dbReference type="InterPro" id="IPR000791">
    <property type="entry name" value="Gpr1/Fun34/SatP-like"/>
</dbReference>
<gene>
    <name evidence="7" type="ORF">ABUE30_07420</name>
</gene>
<evidence type="ECO:0000256" key="1">
    <source>
        <dbReference type="ARBA" id="ARBA00004141"/>
    </source>
</evidence>
<evidence type="ECO:0000256" key="3">
    <source>
        <dbReference type="ARBA" id="ARBA00022692"/>
    </source>
</evidence>
<dbReference type="Proteomes" id="UP001629953">
    <property type="component" value="Unassembled WGS sequence"/>
</dbReference>
<comment type="subcellular location">
    <subcellularLocation>
        <location evidence="1">Membrane</location>
        <topology evidence="1">Multi-pass membrane protein</topology>
    </subcellularLocation>
</comment>
<reference evidence="7 8" key="1">
    <citation type="journal article" date="2013" name="Int. J. Syst. Evol. Microbiol.">
        <title>Celerinatantimonas yamalensis sp. nov., a cold-adapted diazotrophic bacterium from a cold permafrost brine.</title>
        <authorList>
            <person name="Shcherbakova V."/>
            <person name="Chuvilskaya N."/>
            <person name="Rivkina E."/>
            <person name="Demidov N."/>
            <person name="Uchaeva V."/>
            <person name="Suetin S."/>
            <person name="Suzina N."/>
            <person name="Gilichinsky D."/>
        </authorList>
    </citation>
    <scope>NUCLEOTIDE SEQUENCE [LARGE SCALE GENOMIC DNA]</scope>
    <source>
        <strain evidence="7 8">C7</strain>
    </source>
</reference>
<feature type="transmembrane region" description="Helical" evidence="6">
    <location>
        <begin position="104"/>
        <end position="121"/>
    </location>
</feature>
<evidence type="ECO:0000256" key="5">
    <source>
        <dbReference type="ARBA" id="ARBA00023136"/>
    </source>
</evidence>
<evidence type="ECO:0000313" key="7">
    <source>
        <dbReference type="EMBL" id="MFM2484894.1"/>
    </source>
</evidence>
<name>A0ABW9G5D9_9GAMM</name>
<evidence type="ECO:0000313" key="8">
    <source>
        <dbReference type="Proteomes" id="UP001629953"/>
    </source>
</evidence>
<feature type="transmembrane region" description="Helical" evidence="6">
    <location>
        <begin position="6"/>
        <end position="25"/>
    </location>
</feature>